<dbReference type="GO" id="GO:0016836">
    <property type="term" value="F:hydro-lyase activity"/>
    <property type="evidence" value="ECO:0007669"/>
    <property type="project" value="UniProtKB-ARBA"/>
</dbReference>
<dbReference type="GO" id="GO:0051536">
    <property type="term" value="F:iron-sulfur cluster binding"/>
    <property type="evidence" value="ECO:0007669"/>
    <property type="project" value="UniProtKB-KW"/>
</dbReference>
<comment type="cofactor">
    <cofactor evidence="1">
        <name>[4Fe-4S] cluster</name>
        <dbReference type="ChEBI" id="CHEBI:49883"/>
    </cofactor>
</comment>
<reference evidence="4" key="1">
    <citation type="submission" date="2020-10" db="EMBL/GenBank/DDBJ databases">
        <authorList>
            <person name="Gilroy R."/>
        </authorList>
    </citation>
    <scope>NUCLEOTIDE SEQUENCE</scope>
    <source>
        <strain evidence="4">ChiBcec2-4451</strain>
    </source>
</reference>
<reference evidence="4" key="2">
    <citation type="journal article" date="2021" name="PeerJ">
        <title>Extensive microbial diversity within the chicken gut microbiome revealed by metagenomics and culture.</title>
        <authorList>
            <person name="Gilroy R."/>
            <person name="Ravi A."/>
            <person name="Getino M."/>
            <person name="Pursley I."/>
            <person name="Horton D.L."/>
            <person name="Alikhan N.F."/>
            <person name="Baker D."/>
            <person name="Gharbi K."/>
            <person name="Hall N."/>
            <person name="Watson M."/>
            <person name="Adriaenssens E.M."/>
            <person name="Foster-Nyarko E."/>
            <person name="Jarju S."/>
            <person name="Secka A."/>
            <person name="Antonio M."/>
            <person name="Oren A."/>
            <person name="Chaudhuri R.R."/>
            <person name="La Ragione R."/>
            <person name="Hildebrand F."/>
            <person name="Pallen M.J."/>
        </authorList>
    </citation>
    <scope>NUCLEOTIDE SEQUENCE</scope>
    <source>
        <strain evidence="4">ChiBcec2-4451</strain>
    </source>
</reference>
<dbReference type="Proteomes" id="UP000886723">
    <property type="component" value="Unassembled WGS sequence"/>
</dbReference>
<keyword evidence="3" id="KW-0479">Metal-binding</keyword>
<dbReference type="PANTHER" id="PTHR30548:SF2">
    <property type="entry name" value="2-HYDROXYACYL-COA DEHYDRATASE,D-COMPONENT"/>
    <property type="match status" value="1"/>
</dbReference>
<dbReference type="Pfam" id="PF06050">
    <property type="entry name" value="HGD-D"/>
    <property type="match status" value="1"/>
</dbReference>
<protein>
    <submittedName>
        <fullName evidence="4">2-hydroxyacyl-CoA dehydratase</fullName>
    </submittedName>
</protein>
<name>A0A9D1NX90_9FIRM</name>
<proteinExistence type="inferred from homology"/>
<dbReference type="Gene3D" id="3.40.50.11900">
    <property type="match status" value="1"/>
</dbReference>
<evidence type="ECO:0000313" key="4">
    <source>
        <dbReference type="EMBL" id="HIV13923.1"/>
    </source>
</evidence>
<dbReference type="Gene3D" id="3.40.50.11890">
    <property type="match status" value="1"/>
</dbReference>
<gene>
    <name evidence="4" type="ORF">IAA63_12415</name>
</gene>
<organism evidence="4 5">
    <name type="scientific">Candidatus Pullilachnospira stercoravium</name>
    <dbReference type="NCBI Taxonomy" id="2840913"/>
    <lineage>
        <taxon>Bacteria</taxon>
        <taxon>Bacillati</taxon>
        <taxon>Bacillota</taxon>
        <taxon>Clostridia</taxon>
        <taxon>Lachnospirales</taxon>
        <taxon>Lachnospiraceae</taxon>
        <taxon>Lachnospiraceae incertae sedis</taxon>
        <taxon>Candidatus Pullilachnospira</taxon>
    </lineage>
</organism>
<feature type="non-terminal residue" evidence="4">
    <location>
        <position position="1"/>
    </location>
</feature>
<keyword evidence="3" id="KW-0411">Iron-sulfur</keyword>
<evidence type="ECO:0000256" key="3">
    <source>
        <dbReference type="ARBA" id="ARBA00023014"/>
    </source>
</evidence>
<comment type="similarity">
    <text evidence="2">Belongs to the FldB/FldC dehydratase alpha/beta subunit family.</text>
</comment>
<evidence type="ECO:0000256" key="2">
    <source>
        <dbReference type="ARBA" id="ARBA00005806"/>
    </source>
</evidence>
<dbReference type="PANTHER" id="PTHR30548">
    <property type="entry name" value="2-HYDROXYGLUTARYL-COA DEHYDRATASE, D-COMPONENT-RELATED"/>
    <property type="match status" value="1"/>
</dbReference>
<dbReference type="AlphaFoldDB" id="A0A9D1NX90"/>
<dbReference type="EMBL" id="DVON01000265">
    <property type="protein sequence ID" value="HIV13923.1"/>
    <property type="molecule type" value="Genomic_DNA"/>
</dbReference>
<keyword evidence="3" id="KW-0408">Iron</keyword>
<comment type="caution">
    <text evidence="4">The sequence shown here is derived from an EMBL/GenBank/DDBJ whole genome shotgun (WGS) entry which is preliminary data.</text>
</comment>
<sequence length="569" mass="65701">ADVPLILPRRLDVRSQLASWFGQWFDDLNVLFTANLPAASSVMASRQLAYSINIRGSLSFYDERKVVCRPLRPSLTATSVLAWRRKQPFGVAAAKFIEHAGDLQKKILCAKLYYVPAIRPTNKDPLFRIPLWPFGQRTRKGAHMWIADKYIDYVKNQTIEHPGETWDKILLGFKANKLRTRLLPTQGLAKGYQKLETMMMSLVADSLARRGSYIWGNIFAPCEIIQCFGLNTLSIETLSCYFSGYHLEDYFIDYAQNEGIAPTLCSYHKTFVGAIDSGAVPVPEYAVTTSLSCDGNLNTFRYLDKKKGVPFTFLDIPYGDDEASVEYLADQLKEFARQLEQRFGKKFEEEKLQESLRIENETRKALVRFFELQSEHYYPGALISHLYLMMGMHLKIGTREFLDLIHFMIEDIRTYPRFEGKKILWIHLLPFYQESLQHYFNESKECQIIASDIILDYMEELDTRRPFHALARKIIHNLYNGSYSHKADMVERLTDHLRPDAVIQFCHWGCKQSSGGSVLLKERMQKKGIPMLILDGDGIDRRNSHDGQIKTRLEAFLEMIQQEEESKAC</sequence>
<dbReference type="InterPro" id="IPR010327">
    <property type="entry name" value="FldB/FldC_alpha/beta"/>
</dbReference>
<evidence type="ECO:0000313" key="5">
    <source>
        <dbReference type="Proteomes" id="UP000886723"/>
    </source>
</evidence>
<accession>A0A9D1NX90</accession>
<evidence type="ECO:0000256" key="1">
    <source>
        <dbReference type="ARBA" id="ARBA00001966"/>
    </source>
</evidence>